<gene>
    <name evidence="2" type="ORF">Theth_0895</name>
</gene>
<dbReference type="RefSeq" id="WP_013932201.1">
    <property type="nucleotide sequence ID" value="NC_015707.1"/>
</dbReference>
<evidence type="ECO:0000313" key="3">
    <source>
        <dbReference type="Proteomes" id="UP000006804"/>
    </source>
</evidence>
<reference evidence="2 3" key="1">
    <citation type="submission" date="2010-11" db="EMBL/GenBank/DDBJ databases">
        <title>The complete genome of Thermotoga thermarum DSM 5069.</title>
        <authorList>
            <consortium name="US DOE Joint Genome Institute (JGI-PGF)"/>
            <person name="Lucas S."/>
            <person name="Copeland A."/>
            <person name="Lapidus A."/>
            <person name="Bruce D."/>
            <person name="Goodwin L."/>
            <person name="Pitluck S."/>
            <person name="Kyrpides N."/>
            <person name="Mavromatis K."/>
            <person name="Ivanova N."/>
            <person name="Zeytun A."/>
            <person name="Brettin T."/>
            <person name="Detter J.C."/>
            <person name="Tapia R."/>
            <person name="Han C."/>
            <person name="Land M."/>
            <person name="Hauser L."/>
            <person name="Markowitz V."/>
            <person name="Cheng J.-F."/>
            <person name="Hugenholtz P."/>
            <person name="Woyke T."/>
            <person name="Wu D."/>
            <person name="Spring S."/>
            <person name="Schroeder M."/>
            <person name="Brambilla E."/>
            <person name="Klenk H.-P."/>
            <person name="Eisen J.A."/>
        </authorList>
    </citation>
    <scope>NUCLEOTIDE SEQUENCE [LARGE SCALE GENOMIC DNA]</scope>
    <source>
        <strain evidence="2 3">DSM 5069</strain>
    </source>
</reference>
<dbReference type="EMBL" id="CP002351">
    <property type="protein sequence ID" value="AEH50979.1"/>
    <property type="molecule type" value="Genomic_DNA"/>
</dbReference>
<dbReference type="SUPFAM" id="SSF55186">
    <property type="entry name" value="ThrRS/AlaRS common domain"/>
    <property type="match status" value="1"/>
</dbReference>
<dbReference type="STRING" id="688269.Theth_0895"/>
<name>F7YYF5_9THEM</name>
<protein>
    <submittedName>
        <fullName evidence="2">Phosphoribulokinase/uridine kinase</fullName>
    </submittedName>
</protein>
<dbReference type="GO" id="GO:0005524">
    <property type="term" value="F:ATP binding"/>
    <property type="evidence" value="ECO:0007669"/>
    <property type="project" value="InterPro"/>
</dbReference>
<keyword evidence="3" id="KW-1185">Reference proteome</keyword>
<evidence type="ECO:0000313" key="2">
    <source>
        <dbReference type="EMBL" id="AEH50979.1"/>
    </source>
</evidence>
<sequence length="557" mass="64814" precursor="true">MEKLLLKIKGTDETIAINPGDRLIDHLPMELKNSPNPAVAARIGNMIVELNKPIERSGEIEFVRLNSLDGLRIYQRGVLFLLNKVLKEFYPDGQLWVLHSLDNALYCELRKEGKVVSLTKEKLEEIAKRMKWYVEQDIPFEKFEFYKDEAFEILKKQGEEDRVRLFKFRKKKTIKLYKCLDYYDYYYGYMVPSTGYLKLFDLQPSGEGFLVVLPDQKDPTKLTIPKPLPKLSAVFLEYARWLEIIGVSTVADLNELIAKGEREVIELILLNESLHEKRIAQIAEQFANSSARLILIAGPSASGKTTFAKRLMIQLKTLGFKPVTISLDDYFVDREFTPRDEEGNYDFESINAIDISLFNEHLTALLEGKEVEIPKFDFKLGKRTWIGRKIKLEKNQPIVIEGIHGLNEELTKSIDRSLKFKIYVSALTQLNLDPHNRITTTDTRLIRRLVRDYKFRGHSALVTLRMWPSVRRGEERYIFPFQEEADVMFNSAIVYELAVLKIFAEQLLIQIQQSEPEYSEALRLMKLLDYFLPVTNIEDIPRTSILREFIGRSVFKY</sequence>
<dbReference type="InterPro" id="IPR006083">
    <property type="entry name" value="PRK/URK"/>
</dbReference>
<proteinExistence type="predicted"/>
<dbReference type="InterPro" id="IPR027417">
    <property type="entry name" value="P-loop_NTPase"/>
</dbReference>
<dbReference type="InterPro" id="IPR018163">
    <property type="entry name" value="Thr/Ala-tRNA-synth_IIc_edit"/>
</dbReference>
<dbReference type="Gene3D" id="3.30.980.10">
    <property type="entry name" value="Threonyl-trna Synthetase, Chain A, domain 2"/>
    <property type="match status" value="1"/>
</dbReference>
<feature type="domain" description="Phosphoribulokinase/uridine kinase" evidence="1">
    <location>
        <begin position="294"/>
        <end position="491"/>
    </location>
</feature>
<dbReference type="GO" id="GO:0016301">
    <property type="term" value="F:kinase activity"/>
    <property type="evidence" value="ECO:0007669"/>
    <property type="project" value="UniProtKB-KW"/>
</dbReference>
<dbReference type="SUPFAM" id="SSF52540">
    <property type="entry name" value="P-loop containing nucleoside triphosphate hydrolases"/>
    <property type="match status" value="1"/>
</dbReference>
<evidence type="ECO:0000259" key="1">
    <source>
        <dbReference type="Pfam" id="PF00485"/>
    </source>
</evidence>
<dbReference type="PATRIC" id="fig|688269.3.peg.919"/>
<dbReference type="HOGENOM" id="CLU_023775_1_0_0"/>
<dbReference type="KEGG" id="tta:Theth_0895"/>
<dbReference type="eggNOG" id="COG0572">
    <property type="taxonomic scope" value="Bacteria"/>
</dbReference>
<dbReference type="Gene3D" id="3.40.50.300">
    <property type="entry name" value="P-loop containing nucleotide triphosphate hydrolases"/>
    <property type="match status" value="1"/>
</dbReference>
<dbReference type="AlphaFoldDB" id="F7YYF5"/>
<dbReference type="Pfam" id="PF00485">
    <property type="entry name" value="PRK"/>
    <property type="match status" value="1"/>
</dbReference>
<dbReference type="OrthoDB" id="9764644at2"/>
<organism evidence="2 3">
    <name type="scientific">Pseudothermotoga thermarum DSM 5069</name>
    <dbReference type="NCBI Taxonomy" id="688269"/>
    <lineage>
        <taxon>Bacteria</taxon>
        <taxon>Thermotogati</taxon>
        <taxon>Thermotogota</taxon>
        <taxon>Thermotogae</taxon>
        <taxon>Thermotogales</taxon>
        <taxon>Thermotogaceae</taxon>
        <taxon>Pseudothermotoga</taxon>
    </lineage>
</organism>
<keyword evidence="2" id="KW-0808">Transferase</keyword>
<dbReference type="PRINTS" id="PR00988">
    <property type="entry name" value="URIDINKINASE"/>
</dbReference>
<dbReference type="eggNOG" id="COG0441">
    <property type="taxonomic scope" value="Bacteria"/>
</dbReference>
<dbReference type="CDD" id="cd02028">
    <property type="entry name" value="UMPK_like"/>
    <property type="match status" value="1"/>
</dbReference>
<keyword evidence="2" id="KW-0418">Kinase</keyword>
<accession>F7YYF5</accession>
<dbReference type="PANTHER" id="PTHR10285">
    <property type="entry name" value="URIDINE KINASE"/>
    <property type="match status" value="1"/>
</dbReference>
<dbReference type="Proteomes" id="UP000006804">
    <property type="component" value="Chromosome"/>
</dbReference>